<accession>A0A8H5BLD4</accession>
<dbReference type="GO" id="GO:1990071">
    <property type="term" value="C:TRAPPII protein complex"/>
    <property type="evidence" value="ECO:0007669"/>
    <property type="project" value="InterPro"/>
</dbReference>
<evidence type="ECO:0000313" key="4">
    <source>
        <dbReference type="Proteomes" id="UP000567179"/>
    </source>
</evidence>
<dbReference type="GO" id="GO:0006891">
    <property type="term" value="P:intra-Golgi vesicle-mediated transport"/>
    <property type="evidence" value="ECO:0007669"/>
    <property type="project" value="InterPro"/>
</dbReference>
<feature type="compositionally biased region" description="Pro residues" evidence="1">
    <location>
        <begin position="132"/>
        <end position="142"/>
    </location>
</feature>
<feature type="region of interest" description="Disordered" evidence="1">
    <location>
        <begin position="661"/>
        <end position="739"/>
    </location>
</feature>
<comment type="caution">
    <text evidence="3">The sequence shown here is derived from an EMBL/GenBank/DDBJ whole genome shotgun (WGS) entry which is preliminary data.</text>
</comment>
<dbReference type="PANTHER" id="PTHR28159">
    <property type="entry name" value="TRAFFICKING PROTEIN PARTICLE COMPLEX II-SPECIFIC SUBUNIT 65"/>
    <property type="match status" value="1"/>
</dbReference>
<feature type="region of interest" description="Disordered" evidence="1">
    <location>
        <begin position="127"/>
        <end position="151"/>
    </location>
</feature>
<dbReference type="OrthoDB" id="24630at2759"/>
<dbReference type="Proteomes" id="UP000567179">
    <property type="component" value="Unassembled WGS sequence"/>
</dbReference>
<organism evidence="3 4">
    <name type="scientific">Psilocybe cf. subviscida</name>
    <dbReference type="NCBI Taxonomy" id="2480587"/>
    <lineage>
        <taxon>Eukaryota</taxon>
        <taxon>Fungi</taxon>
        <taxon>Dikarya</taxon>
        <taxon>Basidiomycota</taxon>
        <taxon>Agaricomycotina</taxon>
        <taxon>Agaricomycetes</taxon>
        <taxon>Agaricomycetidae</taxon>
        <taxon>Agaricales</taxon>
        <taxon>Agaricineae</taxon>
        <taxon>Strophariaceae</taxon>
        <taxon>Psilocybe</taxon>
    </lineage>
</organism>
<dbReference type="GO" id="GO:0005802">
    <property type="term" value="C:trans-Golgi network"/>
    <property type="evidence" value="ECO:0007669"/>
    <property type="project" value="TreeGrafter"/>
</dbReference>
<dbReference type="InterPro" id="IPR024662">
    <property type="entry name" value="Trs65"/>
</dbReference>
<dbReference type="PANTHER" id="PTHR28159:SF1">
    <property type="entry name" value="TRAFFICKING PROTEIN PARTICLE COMPLEX II-SPECIFIC SUBUNIT 65"/>
    <property type="match status" value="1"/>
</dbReference>
<feature type="compositionally biased region" description="Polar residues" evidence="1">
    <location>
        <begin position="244"/>
        <end position="259"/>
    </location>
</feature>
<dbReference type="AlphaFoldDB" id="A0A8H5BLD4"/>
<sequence length="947" mass="102173">METLDQIFSSTVLNVLVPNTTLDFPPTSSTEEWLEKSKAVALERKQAFFDEYLQSLLVLRIKNPTPEPPEDPSDPPEVLLDLLAHIQVTLEASYISPNAPAPEPPRTSKNLQGTPRTSALAKANMRLNPHPSIIPPSTPHPVPSTGDQDRKYNTAEGTVLVANIWGSNTAPDSPEAFALLWSKQEEVWIAVYRMSITVSFLRLNFSNPLLSLTISATLREKPIPTHPQHPLALFLESKGVSRVPSPSSRDGEDTQGNTDSESKLLDGLEEVNLLEGLMAGTTFGKDPEDELDLPTLRLGTVSRQKLFLLPPVNFHVPEQVSPSPMTAVRKAHPTVRKSFRKVLQTASGFRVRMRTVFVPYVLLPETEGLSANLDEESKERERRDAGNDERTVVLCVEIENSGDPGATAGFLVEKVDVNIGGEGAKATLIGWGEQGLSKEAARTTFPLRIGPLAQYNLLYAVSFMRSPEENEAFSFARADNGYSPDLQRAVTINIFGKPYFAPQESSPSPHNLILDTLLYPTGTFPSRWNCVLDLAAQSPQPASIYDSGDPSAEYPNVMPEPASPFPGYGMYTSATNNSNTPGIREALATPQYSVSAGSRRFTMGASGSQFASRTLKALTPTKFLKPSDLNMSPGIPTSVSSRMSGNVSTLSSAAAYYMRSPTTFSAPPPPPPPFQSGPPTPVAGLPLPPDFDNLGSVGPATPTTPAYPPYPSKSALPPTPASQRPLSMMPPMRPGSAGGLSVEVRRDRGVGAAGPYGVPPQTPLPLIPGAAGDQNAMARLQEAGRSGENVVVSVGILPVERRGGGKGGEGGKHDSGDKGTLGPGRIYPMDVFTLDIFVFNQSGWPRRFEVTCPERRRRRGGGVETGVSPSGEDSLWWKMGYPGVLPLESRIRIGPLRTYACQSVRMDFLAVSPGVHSIDTLTLTDIETGYSTNLRSVMDIVVHDPLD</sequence>
<feature type="compositionally biased region" description="Basic and acidic residues" evidence="1">
    <location>
        <begin position="800"/>
        <end position="817"/>
    </location>
</feature>
<reference evidence="3 4" key="1">
    <citation type="journal article" date="2020" name="ISME J.">
        <title>Uncovering the hidden diversity of litter-decomposition mechanisms in mushroom-forming fungi.</title>
        <authorList>
            <person name="Floudas D."/>
            <person name="Bentzer J."/>
            <person name="Ahren D."/>
            <person name="Johansson T."/>
            <person name="Persson P."/>
            <person name="Tunlid A."/>
        </authorList>
    </citation>
    <scope>NUCLEOTIDE SEQUENCE [LARGE SCALE GENOMIC DNA]</scope>
    <source>
        <strain evidence="3 4">CBS 101986</strain>
    </source>
</reference>
<proteinExistence type="predicted"/>
<dbReference type="Pfam" id="PF12735">
    <property type="entry name" value="IgD3_Trs65"/>
    <property type="match status" value="1"/>
</dbReference>
<evidence type="ECO:0000313" key="3">
    <source>
        <dbReference type="EMBL" id="KAF5325505.1"/>
    </source>
</evidence>
<dbReference type="InterPro" id="IPR055420">
    <property type="entry name" value="IgD3_Trs65"/>
</dbReference>
<feature type="domain" description="Trafficking protein particle complex II-specific subunit 65 IgD3" evidence="2">
    <location>
        <begin position="884"/>
        <end position="942"/>
    </location>
</feature>
<feature type="region of interest" description="Disordered" evidence="1">
    <location>
        <begin position="800"/>
        <end position="822"/>
    </location>
</feature>
<evidence type="ECO:0000256" key="1">
    <source>
        <dbReference type="SAM" id="MobiDB-lite"/>
    </source>
</evidence>
<dbReference type="EMBL" id="JAACJJ010000015">
    <property type="protein sequence ID" value="KAF5325505.1"/>
    <property type="molecule type" value="Genomic_DNA"/>
</dbReference>
<keyword evidence="4" id="KW-1185">Reference proteome</keyword>
<gene>
    <name evidence="3" type="ORF">D9619_009948</name>
</gene>
<evidence type="ECO:0000259" key="2">
    <source>
        <dbReference type="Pfam" id="PF12735"/>
    </source>
</evidence>
<protein>
    <recommendedName>
        <fullName evidence="2">Trafficking protein particle complex II-specific subunit 65 IgD3 domain-containing protein</fullName>
    </recommendedName>
</protein>
<name>A0A8H5BLD4_9AGAR</name>
<feature type="compositionally biased region" description="Pro residues" evidence="1">
    <location>
        <begin position="666"/>
        <end position="689"/>
    </location>
</feature>
<feature type="region of interest" description="Disordered" evidence="1">
    <location>
        <begin position="239"/>
        <end position="262"/>
    </location>
</feature>